<reference evidence="1 2" key="1">
    <citation type="submission" date="2014-08" db="EMBL/GenBank/DDBJ databases">
        <title>Comparative genomics of the Paenibacillus odorifer group.</title>
        <authorList>
            <person name="den Bakker H.C."/>
            <person name="Tsai Y.-C."/>
            <person name="Martin N."/>
            <person name="Korlach J."/>
            <person name="Wiedmann M."/>
        </authorList>
    </citation>
    <scope>NUCLEOTIDE SEQUENCE [LARGE SCALE GENOMIC DNA]</scope>
    <source>
        <strain evidence="1 2">DSM 1735</strain>
    </source>
</reference>
<dbReference type="OrthoDB" id="9798683at2"/>
<organism evidence="1 2">
    <name type="scientific">Paenibacillus durus</name>
    <name type="common">Paenibacillus azotofixans</name>
    <dbReference type="NCBI Taxonomy" id="44251"/>
    <lineage>
        <taxon>Bacteria</taxon>
        <taxon>Bacillati</taxon>
        <taxon>Bacillota</taxon>
        <taxon>Bacilli</taxon>
        <taxon>Bacillales</taxon>
        <taxon>Paenibacillaceae</taxon>
        <taxon>Paenibacillus</taxon>
    </lineage>
</organism>
<gene>
    <name evidence="1" type="ORF">PDUR_01410</name>
</gene>
<dbReference type="AlphaFoldDB" id="A0A089HJH4"/>
<dbReference type="InterPro" id="IPR010843">
    <property type="entry name" value="Uncharacterised_AroM"/>
</dbReference>
<dbReference type="eggNOG" id="COG4126">
    <property type="taxonomic scope" value="Bacteria"/>
</dbReference>
<evidence type="ECO:0000313" key="2">
    <source>
        <dbReference type="Proteomes" id="UP000029409"/>
    </source>
</evidence>
<sequence>MIRTGFEASAALGMITIGQAPRNDVAPYLLRQLEGRARLIQAGVLDGWSEEEIKDRLAPGPGDYALTSRLADGGAAVVARDKVLPILQEKIDIMEAEGIRQILLLCTGVFPGLRTRSSFLIEPDRILTPAVAALAGGRRLGVICPLEEQADSLMDKFGEYGLRPVFAAASPYTGVEEDFERAAGALQGRADVLLLDCMGYTERHRESIAHASGLPVILSNTLMSKLVSEILV</sequence>
<accession>A0A089HJH4</accession>
<dbReference type="RefSeq" id="WP_042204752.1">
    <property type="nucleotide sequence ID" value="NZ_CP009288.1"/>
</dbReference>
<dbReference type="STRING" id="44251.PDUR_01410"/>
<proteinExistence type="predicted"/>
<dbReference type="KEGG" id="pdu:PDUR_01410"/>
<name>A0A089HJH4_PAEDU</name>
<dbReference type="Proteomes" id="UP000029409">
    <property type="component" value="Chromosome"/>
</dbReference>
<protein>
    <submittedName>
        <fullName evidence="1">AroM protein</fullName>
    </submittedName>
</protein>
<evidence type="ECO:0000313" key="1">
    <source>
        <dbReference type="EMBL" id="AIQ10825.1"/>
    </source>
</evidence>
<dbReference type="EMBL" id="CP009288">
    <property type="protein sequence ID" value="AIQ10825.1"/>
    <property type="molecule type" value="Genomic_DNA"/>
</dbReference>
<dbReference type="Pfam" id="PF07302">
    <property type="entry name" value="AroM"/>
    <property type="match status" value="1"/>
</dbReference>
<keyword evidence="2" id="KW-1185">Reference proteome</keyword>
<dbReference type="NCBIfam" id="NF007788">
    <property type="entry name" value="PRK10481.1"/>
    <property type="match status" value="1"/>
</dbReference>